<organism evidence="2 3">
    <name type="scientific">Artemisia annua</name>
    <name type="common">Sweet wormwood</name>
    <dbReference type="NCBI Taxonomy" id="35608"/>
    <lineage>
        <taxon>Eukaryota</taxon>
        <taxon>Viridiplantae</taxon>
        <taxon>Streptophyta</taxon>
        <taxon>Embryophyta</taxon>
        <taxon>Tracheophyta</taxon>
        <taxon>Spermatophyta</taxon>
        <taxon>Magnoliopsida</taxon>
        <taxon>eudicotyledons</taxon>
        <taxon>Gunneridae</taxon>
        <taxon>Pentapetalae</taxon>
        <taxon>asterids</taxon>
        <taxon>campanulids</taxon>
        <taxon>Asterales</taxon>
        <taxon>Asteraceae</taxon>
        <taxon>Asteroideae</taxon>
        <taxon>Anthemideae</taxon>
        <taxon>Artemisiinae</taxon>
        <taxon>Artemisia</taxon>
    </lineage>
</organism>
<accession>A0A2U1LN11</accession>
<feature type="region of interest" description="Disordered" evidence="1">
    <location>
        <begin position="26"/>
        <end position="48"/>
    </location>
</feature>
<dbReference type="EMBL" id="PKPP01008557">
    <property type="protein sequence ID" value="PWA50389.1"/>
    <property type="molecule type" value="Genomic_DNA"/>
</dbReference>
<reference evidence="2 3" key="1">
    <citation type="journal article" date="2018" name="Mol. Plant">
        <title>The genome of Artemisia annua provides insight into the evolution of Asteraceae family and artemisinin biosynthesis.</title>
        <authorList>
            <person name="Shen Q."/>
            <person name="Zhang L."/>
            <person name="Liao Z."/>
            <person name="Wang S."/>
            <person name="Yan T."/>
            <person name="Shi P."/>
            <person name="Liu M."/>
            <person name="Fu X."/>
            <person name="Pan Q."/>
            <person name="Wang Y."/>
            <person name="Lv Z."/>
            <person name="Lu X."/>
            <person name="Zhang F."/>
            <person name="Jiang W."/>
            <person name="Ma Y."/>
            <person name="Chen M."/>
            <person name="Hao X."/>
            <person name="Li L."/>
            <person name="Tang Y."/>
            <person name="Lv G."/>
            <person name="Zhou Y."/>
            <person name="Sun X."/>
            <person name="Brodelius P.E."/>
            <person name="Rose J.K.C."/>
            <person name="Tang K."/>
        </authorList>
    </citation>
    <scope>NUCLEOTIDE SEQUENCE [LARGE SCALE GENOMIC DNA]</scope>
    <source>
        <strain evidence="3">cv. Huhao1</strain>
        <tissue evidence="2">Leaf</tissue>
    </source>
</reference>
<sequence length="196" mass="21842">MTISHCLQDKNQISNKQSKKVKMLTMPSKNLDYKSQSMSDKKKKNVEDKIDTELGDVEGRVASDCSGEKSQSVVKDSVEKEVLNIEDEEISLNKSASDVLRNTVTAVSNVSSVPLTPSVEKQDKSNNTCNDTHVKTAEKLSYAKVASNKEEILDKKLNFIPTVTNEDAFGSKVFGSAKWHRGLNFKQHFNRLVDSD</sequence>
<protein>
    <submittedName>
        <fullName evidence="2">Uncharacterized protein</fullName>
    </submittedName>
</protein>
<feature type="region of interest" description="Disordered" evidence="1">
    <location>
        <begin position="1"/>
        <end position="20"/>
    </location>
</feature>
<keyword evidence="3" id="KW-1185">Reference proteome</keyword>
<evidence type="ECO:0000313" key="2">
    <source>
        <dbReference type="EMBL" id="PWA50389.1"/>
    </source>
</evidence>
<gene>
    <name evidence="2" type="ORF">CTI12_AA473270</name>
</gene>
<dbReference type="Proteomes" id="UP000245207">
    <property type="component" value="Unassembled WGS sequence"/>
</dbReference>
<feature type="compositionally biased region" description="Polar residues" evidence="1">
    <location>
        <begin position="1"/>
        <end position="16"/>
    </location>
</feature>
<evidence type="ECO:0000313" key="3">
    <source>
        <dbReference type="Proteomes" id="UP000245207"/>
    </source>
</evidence>
<comment type="caution">
    <text evidence="2">The sequence shown here is derived from an EMBL/GenBank/DDBJ whole genome shotgun (WGS) entry which is preliminary data.</text>
</comment>
<dbReference type="AlphaFoldDB" id="A0A2U1LN11"/>
<name>A0A2U1LN11_ARTAN</name>
<proteinExistence type="predicted"/>
<evidence type="ECO:0000256" key="1">
    <source>
        <dbReference type="SAM" id="MobiDB-lite"/>
    </source>
</evidence>